<evidence type="ECO:0000313" key="1">
    <source>
        <dbReference type="EMBL" id="KAH7906465.1"/>
    </source>
</evidence>
<evidence type="ECO:0000313" key="2">
    <source>
        <dbReference type="Proteomes" id="UP000790377"/>
    </source>
</evidence>
<comment type="caution">
    <text evidence="1">The sequence shown here is derived from an EMBL/GenBank/DDBJ whole genome shotgun (WGS) entry which is preliminary data.</text>
</comment>
<reference evidence="1" key="1">
    <citation type="journal article" date="2021" name="New Phytol.">
        <title>Evolutionary innovations through gain and loss of genes in the ectomycorrhizal Boletales.</title>
        <authorList>
            <person name="Wu G."/>
            <person name="Miyauchi S."/>
            <person name="Morin E."/>
            <person name="Kuo A."/>
            <person name="Drula E."/>
            <person name="Varga T."/>
            <person name="Kohler A."/>
            <person name="Feng B."/>
            <person name="Cao Y."/>
            <person name="Lipzen A."/>
            <person name="Daum C."/>
            <person name="Hundley H."/>
            <person name="Pangilinan J."/>
            <person name="Johnson J."/>
            <person name="Barry K."/>
            <person name="LaButti K."/>
            <person name="Ng V."/>
            <person name="Ahrendt S."/>
            <person name="Min B."/>
            <person name="Choi I.G."/>
            <person name="Park H."/>
            <person name="Plett J.M."/>
            <person name="Magnuson J."/>
            <person name="Spatafora J.W."/>
            <person name="Nagy L.G."/>
            <person name="Henrissat B."/>
            <person name="Grigoriev I.V."/>
            <person name="Yang Z.L."/>
            <person name="Xu J."/>
            <person name="Martin F.M."/>
        </authorList>
    </citation>
    <scope>NUCLEOTIDE SEQUENCE</scope>
    <source>
        <strain evidence="1">ATCC 28755</strain>
    </source>
</reference>
<keyword evidence="1" id="KW-0808">Transferase</keyword>
<keyword evidence="2" id="KW-1185">Reference proteome</keyword>
<organism evidence="1 2">
    <name type="scientific">Hygrophoropsis aurantiaca</name>
    <dbReference type="NCBI Taxonomy" id="72124"/>
    <lineage>
        <taxon>Eukaryota</taxon>
        <taxon>Fungi</taxon>
        <taxon>Dikarya</taxon>
        <taxon>Basidiomycota</taxon>
        <taxon>Agaricomycotina</taxon>
        <taxon>Agaricomycetes</taxon>
        <taxon>Agaricomycetidae</taxon>
        <taxon>Boletales</taxon>
        <taxon>Coniophorineae</taxon>
        <taxon>Hygrophoropsidaceae</taxon>
        <taxon>Hygrophoropsis</taxon>
    </lineage>
</organism>
<gene>
    <name evidence="1" type="ORF">BJ138DRAFT_1162563</name>
</gene>
<proteinExistence type="predicted"/>
<sequence>MHPSFPLVYGCRQNLSTLAFGLSMVPGGSHLLAIANDLRESEERGPDDYFHFSRYQMGNTLLRSMARHEHRLFGQLSLKPSMRVLAIGCGTGMAVRELAHFSDVHVVGIDTDYRSIEKARVYAKQAKLSHRVQFFHVDELCDAFPHFMDESFDGAFAIELALRSPPVDVLYAQVKRVLKLGAKVSTFCVEFKSAEFALYQFAIYAWCLTDSWNPACIEHQVAVERIMDSLPNDAPKIPLNTVSAMISQIRTVGFDNIICNDLSMRQDHAPWFRFLEEFQKGCYGYPIRSSWWFQNSAVEALLAAGRMQGLKDFQPDCADCSREDGTLV</sequence>
<dbReference type="Proteomes" id="UP000790377">
    <property type="component" value="Unassembled WGS sequence"/>
</dbReference>
<keyword evidence="1" id="KW-0489">Methyltransferase</keyword>
<dbReference type="EMBL" id="MU268015">
    <property type="protein sequence ID" value="KAH7906465.1"/>
    <property type="molecule type" value="Genomic_DNA"/>
</dbReference>
<accession>A0ACB7ZZG4</accession>
<protein>
    <submittedName>
        <fullName evidence="1">S-adenosyl-L-methionine-dependent methyltransferase</fullName>
    </submittedName>
</protein>
<name>A0ACB7ZZG4_9AGAM</name>